<accession>A0A8R1IT02</accession>
<feature type="compositionally biased region" description="Low complexity" evidence="1">
    <location>
        <begin position="41"/>
        <end position="55"/>
    </location>
</feature>
<evidence type="ECO:0000313" key="3">
    <source>
        <dbReference type="Proteomes" id="UP000005237"/>
    </source>
</evidence>
<protein>
    <submittedName>
        <fullName evidence="2">Uncharacterized protein</fullName>
    </submittedName>
</protein>
<dbReference type="EnsemblMetazoa" id="CJA42652.1">
    <property type="protein sequence ID" value="CJA42652.1"/>
    <property type="gene ID" value="WBGene00218500"/>
</dbReference>
<sequence>MLDQGIEMPVIQLDELEIGSTPIRGVLRYGIQRKTAETPDSQSSSNADSSASAESTQRDDSIHHGAGHRYSETGPIGSHSTNEIPHVT</sequence>
<evidence type="ECO:0000313" key="2">
    <source>
        <dbReference type="EnsemblMetazoa" id="CJA42652.1"/>
    </source>
</evidence>
<dbReference type="AlphaFoldDB" id="A0A8R1IT02"/>
<keyword evidence="3" id="KW-1185">Reference proteome</keyword>
<proteinExistence type="predicted"/>
<reference evidence="3" key="1">
    <citation type="submission" date="2010-08" db="EMBL/GenBank/DDBJ databases">
        <authorList>
            <consortium name="Caenorhabditis japonica Sequencing Consortium"/>
            <person name="Wilson R.K."/>
        </authorList>
    </citation>
    <scope>NUCLEOTIDE SEQUENCE [LARGE SCALE GENOMIC DNA]</scope>
    <source>
        <strain evidence="3">DF5081</strain>
    </source>
</reference>
<reference evidence="2" key="2">
    <citation type="submission" date="2022-06" db="UniProtKB">
        <authorList>
            <consortium name="EnsemblMetazoa"/>
        </authorList>
    </citation>
    <scope>IDENTIFICATION</scope>
    <source>
        <strain evidence="2">DF5081</strain>
    </source>
</reference>
<dbReference type="Proteomes" id="UP000005237">
    <property type="component" value="Unassembled WGS sequence"/>
</dbReference>
<feature type="compositionally biased region" description="Polar residues" evidence="1">
    <location>
        <begin position="78"/>
        <end position="88"/>
    </location>
</feature>
<evidence type="ECO:0000256" key="1">
    <source>
        <dbReference type="SAM" id="MobiDB-lite"/>
    </source>
</evidence>
<organism evidence="2 3">
    <name type="scientific">Caenorhabditis japonica</name>
    <dbReference type="NCBI Taxonomy" id="281687"/>
    <lineage>
        <taxon>Eukaryota</taxon>
        <taxon>Metazoa</taxon>
        <taxon>Ecdysozoa</taxon>
        <taxon>Nematoda</taxon>
        <taxon>Chromadorea</taxon>
        <taxon>Rhabditida</taxon>
        <taxon>Rhabditina</taxon>
        <taxon>Rhabditomorpha</taxon>
        <taxon>Rhabditoidea</taxon>
        <taxon>Rhabditidae</taxon>
        <taxon>Peloderinae</taxon>
        <taxon>Caenorhabditis</taxon>
    </lineage>
</organism>
<feature type="region of interest" description="Disordered" evidence="1">
    <location>
        <begin position="34"/>
        <end position="88"/>
    </location>
</feature>
<name>A0A8R1IT02_CAEJA</name>